<dbReference type="Gene3D" id="1.50.10.100">
    <property type="entry name" value="Chondroitin AC/alginate lyase"/>
    <property type="match status" value="1"/>
</dbReference>
<evidence type="ECO:0000313" key="2">
    <source>
        <dbReference type="EMBL" id="WNO03750.1"/>
    </source>
</evidence>
<accession>A0ABZ0AVS3</accession>
<dbReference type="SUPFAM" id="SSF48230">
    <property type="entry name" value="Chondroitin AC/alginate lyase"/>
    <property type="match status" value="1"/>
</dbReference>
<evidence type="ECO:0000256" key="1">
    <source>
        <dbReference type="SAM" id="SignalP"/>
    </source>
</evidence>
<evidence type="ECO:0008006" key="4">
    <source>
        <dbReference type="Google" id="ProtNLM"/>
    </source>
</evidence>
<feature type="signal peptide" evidence="1">
    <location>
        <begin position="1"/>
        <end position="26"/>
    </location>
</feature>
<reference evidence="2 3" key="1">
    <citation type="submission" date="2023-08" db="EMBL/GenBank/DDBJ databases">
        <title>Rhodoferax potami sp. nov. and Rhodoferax mekongensis sp. nov., isolated from the Mekong River in Thailand.</title>
        <authorList>
            <person name="Kitikhun S."/>
            <person name="Charoenyingcharoen P."/>
            <person name="Siriarchawattana P."/>
            <person name="Likhitrattanapisal S."/>
            <person name="Nilsakha T."/>
            <person name="Chanpet A."/>
            <person name="Rattanawaree P."/>
            <person name="Ingsriswang S."/>
        </authorList>
    </citation>
    <scope>NUCLEOTIDE SEQUENCE [LARGE SCALE GENOMIC DNA]</scope>
    <source>
        <strain evidence="2 3">TBRC 17307</strain>
    </source>
</reference>
<keyword evidence="3" id="KW-1185">Reference proteome</keyword>
<organism evidence="2 3">
    <name type="scientific">Rhodoferax mekongensis</name>
    <dbReference type="NCBI Taxonomy" id="3068341"/>
    <lineage>
        <taxon>Bacteria</taxon>
        <taxon>Pseudomonadati</taxon>
        <taxon>Pseudomonadota</taxon>
        <taxon>Betaproteobacteria</taxon>
        <taxon>Burkholderiales</taxon>
        <taxon>Comamonadaceae</taxon>
        <taxon>Rhodoferax</taxon>
    </lineage>
</organism>
<dbReference type="EMBL" id="CP132507">
    <property type="protein sequence ID" value="WNO03750.1"/>
    <property type="molecule type" value="Genomic_DNA"/>
</dbReference>
<dbReference type="Gene3D" id="2.70.98.70">
    <property type="match status" value="1"/>
</dbReference>
<keyword evidence="1" id="KW-0732">Signal</keyword>
<dbReference type="RefSeq" id="WP_313866633.1">
    <property type="nucleotide sequence ID" value="NZ_CP132507.1"/>
</dbReference>
<dbReference type="PANTHER" id="PTHR38045">
    <property type="entry name" value="CHROMOSOME 1, WHOLE GENOME SHOTGUN SEQUENCE"/>
    <property type="match status" value="1"/>
</dbReference>
<dbReference type="PANTHER" id="PTHR38045:SF1">
    <property type="entry name" value="HEPARINASE II_III-LIKE PROTEIN"/>
    <property type="match status" value="1"/>
</dbReference>
<sequence>MPRPCFPKLWACVLWLAGALLSSAHAGRFADIAHARVASLAQQLAEQPSGLGPACQDRSAWGQADVQRRLQEVTKAAEKIAAQTVPPWDDEAYLEYSRNGVRGDGERMMNARKAGLHVLVLAECSQWAGSYLPAISRLLQALSTQPTWTWPAHDKDLRNFRGQRFEVDLFAADTANELAQALYLLGDKLDGSTRRMVRDAVVQRVLAPVRASYESGGKDHWWLKADHNWNAVCLKGVTGTALALLPDREDRAVFVAGAEHYIRNYLGGFPPDGYALEGPGYWNYGFSHYTELREMLMQATANRLDLFDHPLVREVALYGYRFEMTPGNVALFGDAGRNTRMDDTTRAYANEAYGLGQPQTLFSQSVSVNTPANSSPLVQASIKLFSKPAPAGHGSAPAVGLQTYFNTVGVLVSRPGPGETLGFAIKAGGNGNHSHNDVGSYAIALGAEQPVGDAGATVYSSKTFSKDRFTIRGINSWGHPVPVVAGQLQRESTKVKAPVLEQRGDANGSMVRIDMKPAYALDSLQKLERSAQHIRGPEPKVIIEDAFRFSTPQTFESAIISTGQFQRLADGTLDFWQKREHLRAHISASQAFEFQTETVTEEGLTFNRTAIRFLQAATGNAWVRMEFTPAPR</sequence>
<dbReference type="Proteomes" id="UP001302257">
    <property type="component" value="Chromosome"/>
</dbReference>
<evidence type="ECO:0000313" key="3">
    <source>
        <dbReference type="Proteomes" id="UP001302257"/>
    </source>
</evidence>
<gene>
    <name evidence="2" type="ORF">RAN89_12580</name>
</gene>
<proteinExistence type="predicted"/>
<name>A0ABZ0AVS3_9BURK</name>
<feature type="chain" id="PRO_5046488159" description="Heparinase" evidence="1">
    <location>
        <begin position="27"/>
        <end position="632"/>
    </location>
</feature>
<protein>
    <recommendedName>
        <fullName evidence="4">Heparinase</fullName>
    </recommendedName>
</protein>
<dbReference type="InterPro" id="IPR008929">
    <property type="entry name" value="Chondroitin_lyas"/>
</dbReference>